<keyword evidence="7" id="KW-1185">Reference proteome</keyword>
<keyword evidence="4 5" id="KW-0472">Membrane</keyword>
<evidence type="ECO:0000256" key="5">
    <source>
        <dbReference type="SAM" id="Phobius"/>
    </source>
</evidence>
<gene>
    <name evidence="6" type="ORF">PN36_05235</name>
</gene>
<reference evidence="6 7" key="1">
    <citation type="journal article" date="2016" name="Front. Microbiol.">
        <title>Single-Cell (Meta-)Genomics of a Dimorphic Candidatus Thiomargarita nelsonii Reveals Genomic Plasticity.</title>
        <authorList>
            <person name="Flood B.E."/>
            <person name="Fliss P."/>
            <person name="Jones D.S."/>
            <person name="Dick G.J."/>
            <person name="Jain S."/>
            <person name="Kaster A.K."/>
            <person name="Winkel M."/>
            <person name="Mussmann M."/>
            <person name="Bailey J."/>
        </authorList>
    </citation>
    <scope>NUCLEOTIDE SEQUENCE [LARGE SCALE GENOMIC DNA]</scope>
    <source>
        <strain evidence="6">Hydrate Ridge</strain>
    </source>
</reference>
<protein>
    <submittedName>
        <fullName evidence="6">Uncharacterized protein</fullName>
    </submittedName>
</protein>
<feature type="transmembrane region" description="Helical" evidence="5">
    <location>
        <begin position="56"/>
        <end position="80"/>
    </location>
</feature>
<sequence>MTDKTEIFFPQEMGKHPLLYHIINVGNAFIWGLFVSEFVILFSICKKKVNYLVKHWLELFIIILPMLALARFLLISKYLYLSKQTYLFVKLQKI</sequence>
<evidence type="ECO:0000256" key="4">
    <source>
        <dbReference type="ARBA" id="ARBA00023136"/>
    </source>
</evidence>
<dbReference type="InterPro" id="IPR027359">
    <property type="entry name" value="Volt_channel_dom_sf"/>
</dbReference>
<dbReference type="AlphaFoldDB" id="A0A0A6P2N8"/>
<feature type="transmembrane region" description="Helical" evidence="5">
    <location>
        <begin position="18"/>
        <end position="44"/>
    </location>
</feature>
<keyword evidence="3 5" id="KW-1133">Transmembrane helix</keyword>
<name>A0A0A6P2N8_9GAMM</name>
<organism evidence="6 7">
    <name type="scientific">Candidatus Thiomargarita nelsonii</name>
    <dbReference type="NCBI Taxonomy" id="1003181"/>
    <lineage>
        <taxon>Bacteria</taxon>
        <taxon>Pseudomonadati</taxon>
        <taxon>Pseudomonadota</taxon>
        <taxon>Gammaproteobacteria</taxon>
        <taxon>Thiotrichales</taxon>
        <taxon>Thiotrichaceae</taxon>
        <taxon>Thiomargarita</taxon>
    </lineage>
</organism>
<comment type="caution">
    <text evidence="6">The sequence shown here is derived from an EMBL/GenBank/DDBJ whole genome shotgun (WGS) entry which is preliminary data.</text>
</comment>
<comment type="subcellular location">
    <subcellularLocation>
        <location evidence="1">Membrane</location>
        <topology evidence="1">Multi-pass membrane protein</topology>
    </subcellularLocation>
</comment>
<accession>A0A0A6P2N8</accession>
<evidence type="ECO:0000256" key="1">
    <source>
        <dbReference type="ARBA" id="ARBA00004141"/>
    </source>
</evidence>
<dbReference type="GO" id="GO:0016020">
    <property type="term" value="C:membrane"/>
    <property type="evidence" value="ECO:0007669"/>
    <property type="project" value="UniProtKB-SubCell"/>
</dbReference>
<dbReference type="Gene3D" id="1.20.120.350">
    <property type="entry name" value="Voltage-gated potassium channels. Chain C"/>
    <property type="match status" value="1"/>
</dbReference>
<dbReference type="EMBL" id="JSZA02000014">
    <property type="protein sequence ID" value="KHD05028.1"/>
    <property type="molecule type" value="Genomic_DNA"/>
</dbReference>
<evidence type="ECO:0000313" key="7">
    <source>
        <dbReference type="Proteomes" id="UP000030428"/>
    </source>
</evidence>
<proteinExistence type="predicted"/>
<keyword evidence="2 5" id="KW-0812">Transmembrane</keyword>
<dbReference type="Proteomes" id="UP000030428">
    <property type="component" value="Unassembled WGS sequence"/>
</dbReference>
<evidence type="ECO:0000256" key="3">
    <source>
        <dbReference type="ARBA" id="ARBA00022989"/>
    </source>
</evidence>
<evidence type="ECO:0000256" key="2">
    <source>
        <dbReference type="ARBA" id="ARBA00022692"/>
    </source>
</evidence>
<evidence type="ECO:0000313" key="6">
    <source>
        <dbReference type="EMBL" id="KHD05028.1"/>
    </source>
</evidence>